<protein>
    <recommendedName>
        <fullName evidence="4">F-box domain-containing protein</fullName>
    </recommendedName>
</protein>
<evidence type="ECO:0000313" key="2">
    <source>
        <dbReference type="EMBL" id="KAK5940775.1"/>
    </source>
</evidence>
<dbReference type="EMBL" id="JAVHJV010000008">
    <property type="protein sequence ID" value="KAK5940775.1"/>
    <property type="molecule type" value="Genomic_DNA"/>
</dbReference>
<comment type="caution">
    <text evidence="2">The sequence shown here is derived from an EMBL/GenBank/DDBJ whole genome shotgun (WGS) entry which is preliminary data.</text>
</comment>
<proteinExistence type="predicted"/>
<evidence type="ECO:0008006" key="4">
    <source>
        <dbReference type="Google" id="ProtNLM"/>
    </source>
</evidence>
<accession>A0ABR0RKE9</accession>
<keyword evidence="3" id="KW-1185">Reference proteome</keyword>
<evidence type="ECO:0000256" key="1">
    <source>
        <dbReference type="SAM" id="MobiDB-lite"/>
    </source>
</evidence>
<organism evidence="2 3">
    <name type="scientific">Knufia obscura</name>
    <dbReference type="NCBI Taxonomy" id="1635080"/>
    <lineage>
        <taxon>Eukaryota</taxon>
        <taxon>Fungi</taxon>
        <taxon>Dikarya</taxon>
        <taxon>Ascomycota</taxon>
        <taxon>Pezizomycotina</taxon>
        <taxon>Eurotiomycetes</taxon>
        <taxon>Chaetothyriomycetidae</taxon>
        <taxon>Chaetothyriales</taxon>
        <taxon>Trichomeriaceae</taxon>
        <taxon>Knufia</taxon>
    </lineage>
</organism>
<evidence type="ECO:0000313" key="3">
    <source>
        <dbReference type="Proteomes" id="UP001334248"/>
    </source>
</evidence>
<sequence>MDLPTKKTNCGSNLVNLPNRSMATLFSASTKSVASATWFDLPNELRSKILRHVFAGVHLTIGAKKPSKTAEKNSSNAWSPQKPYEIPTRNFTKTNLDRPLQVQISSILLVSRKFTRSAEVRKAMLKGVTLILGPNASSLLRRATLHDDPPERLLIRTVYPSPFYTTLRADRPIPNDPSQLIHQLDWTIQEFPRLSKIHMDIMTATSGVMTIFMTHPQGDHLTQFPTVHVEATLTRNARSAVFDNFAARCTTRAGPAFMDTSKWATTATWFDLPNELQIKIIENVFIGKELVVARGEPPRLPSGSTPSKWTGTTRGRIFEADMRKREAEIAKSCFIQLSSLLRVSRHFTSSKLAKKVMFNESTVVIGAERVAFFTSSDCVLGNDERAMVHNVYASAPVYVNDHSRLLKPAHLAWIVADFPNVRSVIVGFATSYRWTNPIFFSHPKNQHVKSLEKDVLIKKISDSAQTVVHDDFTGTYTQEHGSKRLIKGPNLMLLHNIPELVRDAHARKIALAFQLELKFATGSRCCMMDFIASFGVDDMCLRIMDDGKEIVVPQDVPEGFFDPIQSAQTS</sequence>
<dbReference type="GeneID" id="90000641"/>
<dbReference type="RefSeq" id="XP_064728865.1">
    <property type="nucleotide sequence ID" value="XM_064875600.1"/>
</dbReference>
<name>A0ABR0RKE9_9EURO</name>
<gene>
    <name evidence="2" type="ORF">PMZ80_007192</name>
</gene>
<reference evidence="2 3" key="1">
    <citation type="journal article" date="2023" name="Res Sq">
        <title>Genomic and morphological characterization of Knufia obscura isolated from the Mars 2020 spacecraft assembly facility.</title>
        <authorList>
            <person name="Chander A.M."/>
            <person name="Teixeira M.M."/>
            <person name="Singh N.K."/>
            <person name="Williams M.P."/>
            <person name="Parker C.W."/>
            <person name="Leo P."/>
            <person name="Stajich J.E."/>
            <person name="Torok T."/>
            <person name="Tighe S."/>
            <person name="Mason C.E."/>
            <person name="Venkateswaran K."/>
        </authorList>
    </citation>
    <scope>NUCLEOTIDE SEQUENCE [LARGE SCALE GENOMIC DNA]</scope>
    <source>
        <strain evidence="2 3">CCFEE 5817</strain>
    </source>
</reference>
<dbReference type="Proteomes" id="UP001334248">
    <property type="component" value="Unassembled WGS sequence"/>
</dbReference>
<feature type="region of interest" description="Disordered" evidence="1">
    <location>
        <begin position="65"/>
        <end position="84"/>
    </location>
</feature>